<reference evidence="3" key="1">
    <citation type="submission" date="2016-10" db="EMBL/GenBank/DDBJ databases">
        <authorList>
            <person name="Varghese N."/>
            <person name="Submissions S."/>
        </authorList>
    </citation>
    <scope>NUCLEOTIDE SEQUENCE [LARGE SCALE GENOMIC DNA]</scope>
    <source>
        <strain evidence="3">IBRC-M 10403</strain>
    </source>
</reference>
<accession>A0A1G6XJA9</accession>
<gene>
    <name evidence="2" type="ORF">SAMN05216174_117102</name>
</gene>
<keyword evidence="3" id="KW-1185">Reference proteome</keyword>
<dbReference type="EMBL" id="FMZZ01000017">
    <property type="protein sequence ID" value="SDD77387.1"/>
    <property type="molecule type" value="Genomic_DNA"/>
</dbReference>
<organism evidence="2 3">
    <name type="scientific">Actinokineospora iranica</name>
    <dbReference type="NCBI Taxonomy" id="1271860"/>
    <lineage>
        <taxon>Bacteria</taxon>
        <taxon>Bacillati</taxon>
        <taxon>Actinomycetota</taxon>
        <taxon>Actinomycetes</taxon>
        <taxon>Pseudonocardiales</taxon>
        <taxon>Pseudonocardiaceae</taxon>
        <taxon>Actinokineospora</taxon>
    </lineage>
</organism>
<dbReference type="STRING" id="1271860.SAMN05216174_117102"/>
<sequence length="62" mass="6286">MDFDAAGPRPVPGPPSPTQDAAIDAAVAGLAGLDRLPVAEHVERFDAVHIALTAALASIDKV</sequence>
<proteinExistence type="predicted"/>
<dbReference type="Proteomes" id="UP000199501">
    <property type="component" value="Unassembled WGS sequence"/>
</dbReference>
<protein>
    <submittedName>
        <fullName evidence="2">Uncharacterized protein</fullName>
    </submittedName>
</protein>
<evidence type="ECO:0000313" key="2">
    <source>
        <dbReference type="EMBL" id="SDD77387.1"/>
    </source>
</evidence>
<evidence type="ECO:0000256" key="1">
    <source>
        <dbReference type="SAM" id="MobiDB-lite"/>
    </source>
</evidence>
<dbReference type="RefSeq" id="WP_407640554.1">
    <property type="nucleotide sequence ID" value="NZ_FMZZ01000017.1"/>
</dbReference>
<feature type="region of interest" description="Disordered" evidence="1">
    <location>
        <begin position="1"/>
        <end position="20"/>
    </location>
</feature>
<name>A0A1G6XJA9_9PSEU</name>
<evidence type="ECO:0000313" key="3">
    <source>
        <dbReference type="Proteomes" id="UP000199501"/>
    </source>
</evidence>
<dbReference type="AlphaFoldDB" id="A0A1G6XJA9"/>